<dbReference type="PANTHER" id="PTHR30204:SF69">
    <property type="entry name" value="MERR-FAMILY TRANSCRIPTIONAL REGULATOR"/>
    <property type="match status" value="1"/>
</dbReference>
<evidence type="ECO:0000259" key="6">
    <source>
        <dbReference type="PROSITE" id="PS50937"/>
    </source>
</evidence>
<keyword evidence="3" id="KW-0238">DNA-binding</keyword>
<evidence type="ECO:0000256" key="2">
    <source>
        <dbReference type="ARBA" id="ARBA00023015"/>
    </source>
</evidence>
<gene>
    <name evidence="7" type="ORF">HEK616_61620</name>
</gene>
<evidence type="ECO:0000256" key="4">
    <source>
        <dbReference type="ARBA" id="ARBA00023163"/>
    </source>
</evidence>
<dbReference type="PRINTS" id="PR00040">
    <property type="entry name" value="HTHMERR"/>
</dbReference>
<dbReference type="SMART" id="SM00422">
    <property type="entry name" value="HTH_MERR"/>
    <property type="match status" value="1"/>
</dbReference>
<dbReference type="InterPro" id="IPR047057">
    <property type="entry name" value="MerR_fam"/>
</dbReference>
<reference evidence="7" key="1">
    <citation type="submission" date="2022-06" db="EMBL/GenBank/DDBJ databases">
        <title>Complete genome sequence of Streptomyces nigrescens HEK616.</title>
        <authorList>
            <person name="Asamizu S."/>
            <person name="Onaka H."/>
        </authorList>
    </citation>
    <scope>NUCLEOTIDE SEQUENCE</scope>
    <source>
        <strain evidence="7">HEK616</strain>
    </source>
</reference>
<evidence type="ECO:0000256" key="1">
    <source>
        <dbReference type="ARBA" id="ARBA00022491"/>
    </source>
</evidence>
<evidence type="ECO:0000313" key="8">
    <source>
        <dbReference type="Proteomes" id="UP001059597"/>
    </source>
</evidence>
<organism evidence="7 8">
    <name type="scientific">Streptomyces nigrescens</name>
    <dbReference type="NCBI Taxonomy" id="1920"/>
    <lineage>
        <taxon>Bacteria</taxon>
        <taxon>Bacillati</taxon>
        <taxon>Actinomycetota</taxon>
        <taxon>Actinomycetes</taxon>
        <taxon>Kitasatosporales</taxon>
        <taxon>Streptomycetaceae</taxon>
        <taxon>Streptomyces</taxon>
    </lineage>
</organism>
<feature type="coiled-coil region" evidence="5">
    <location>
        <begin position="90"/>
        <end position="117"/>
    </location>
</feature>
<dbReference type="Pfam" id="PF13411">
    <property type="entry name" value="MerR_1"/>
    <property type="match status" value="1"/>
</dbReference>
<dbReference type="InterPro" id="IPR009061">
    <property type="entry name" value="DNA-bd_dom_put_sf"/>
</dbReference>
<keyword evidence="1" id="KW-0678">Repressor</keyword>
<dbReference type="EMBL" id="AP026073">
    <property type="protein sequence ID" value="BDM72675.1"/>
    <property type="molecule type" value="Genomic_DNA"/>
</dbReference>
<accession>A0ABN6R556</accession>
<keyword evidence="2" id="KW-0805">Transcription regulation</keyword>
<protein>
    <recommendedName>
        <fullName evidence="6">HTH merR-type domain-containing protein</fullName>
    </recommendedName>
</protein>
<dbReference type="PROSITE" id="PS50937">
    <property type="entry name" value="HTH_MERR_2"/>
    <property type="match status" value="1"/>
</dbReference>
<sequence>MRIGELSRRTGASVRVLRYYEQQGLLSAERDANGYRRYRGEEAVESVRRIREMLAAGLNTDEIRGLLPCAQGGPGLVPCTHSSGVVARRMAQLDAEIEELARRRAALEAYARTMRQRQAEDEALAALALRSA</sequence>
<keyword evidence="5" id="KW-0175">Coiled coil</keyword>
<name>A0ABN6R556_STRNI</name>
<dbReference type="Proteomes" id="UP001059597">
    <property type="component" value="Chromosome"/>
</dbReference>
<dbReference type="PANTHER" id="PTHR30204">
    <property type="entry name" value="REDOX-CYCLING DRUG-SENSING TRANSCRIPTIONAL ACTIVATOR SOXR"/>
    <property type="match status" value="1"/>
</dbReference>
<keyword evidence="4" id="KW-0804">Transcription</keyword>
<feature type="domain" description="HTH merR-type" evidence="6">
    <location>
        <begin position="1"/>
        <end position="69"/>
    </location>
</feature>
<keyword evidence="8" id="KW-1185">Reference proteome</keyword>
<dbReference type="Gene3D" id="1.10.1660.10">
    <property type="match status" value="1"/>
</dbReference>
<proteinExistence type="predicted"/>
<evidence type="ECO:0000256" key="5">
    <source>
        <dbReference type="SAM" id="Coils"/>
    </source>
</evidence>
<dbReference type="SUPFAM" id="SSF46955">
    <property type="entry name" value="Putative DNA-binding domain"/>
    <property type="match status" value="1"/>
</dbReference>
<dbReference type="RefSeq" id="WP_261956051.1">
    <property type="nucleotide sequence ID" value="NZ_AP026073.1"/>
</dbReference>
<evidence type="ECO:0000256" key="3">
    <source>
        <dbReference type="ARBA" id="ARBA00023125"/>
    </source>
</evidence>
<evidence type="ECO:0000313" key="7">
    <source>
        <dbReference type="EMBL" id="BDM72675.1"/>
    </source>
</evidence>
<dbReference type="InterPro" id="IPR000551">
    <property type="entry name" value="MerR-type_HTH_dom"/>
</dbReference>